<dbReference type="SUPFAM" id="SSF57701">
    <property type="entry name" value="Zn2/Cys6 DNA-binding domain"/>
    <property type="match status" value="1"/>
</dbReference>
<keyword evidence="5" id="KW-0539">Nucleus</keyword>
<evidence type="ECO:0000313" key="8">
    <source>
        <dbReference type="EMBL" id="KAH6646637.1"/>
    </source>
</evidence>
<keyword evidence="1" id="KW-0479">Metal-binding</keyword>
<dbReference type="PROSITE" id="PS50048">
    <property type="entry name" value="ZN2_CY6_FUNGAL_2"/>
    <property type="match status" value="1"/>
</dbReference>
<evidence type="ECO:0000256" key="4">
    <source>
        <dbReference type="ARBA" id="ARBA00023163"/>
    </source>
</evidence>
<dbReference type="EMBL" id="JAGPXC010000009">
    <property type="protein sequence ID" value="KAH6646637.1"/>
    <property type="molecule type" value="Genomic_DNA"/>
</dbReference>
<dbReference type="GO" id="GO:0008270">
    <property type="term" value="F:zinc ion binding"/>
    <property type="evidence" value="ECO:0007669"/>
    <property type="project" value="InterPro"/>
</dbReference>
<evidence type="ECO:0000313" key="9">
    <source>
        <dbReference type="Proteomes" id="UP000758603"/>
    </source>
</evidence>
<keyword evidence="9" id="KW-1185">Reference proteome</keyword>
<organism evidence="8 9">
    <name type="scientific">Truncatella angustata</name>
    <dbReference type="NCBI Taxonomy" id="152316"/>
    <lineage>
        <taxon>Eukaryota</taxon>
        <taxon>Fungi</taxon>
        <taxon>Dikarya</taxon>
        <taxon>Ascomycota</taxon>
        <taxon>Pezizomycotina</taxon>
        <taxon>Sordariomycetes</taxon>
        <taxon>Xylariomycetidae</taxon>
        <taxon>Amphisphaeriales</taxon>
        <taxon>Sporocadaceae</taxon>
        <taxon>Truncatella</taxon>
    </lineage>
</organism>
<dbReference type="SMART" id="SM00066">
    <property type="entry name" value="GAL4"/>
    <property type="match status" value="1"/>
</dbReference>
<feature type="region of interest" description="Disordered" evidence="6">
    <location>
        <begin position="54"/>
        <end position="76"/>
    </location>
</feature>
<reference evidence="8" key="1">
    <citation type="journal article" date="2021" name="Nat. Commun.">
        <title>Genetic determinants of endophytism in the Arabidopsis root mycobiome.</title>
        <authorList>
            <person name="Mesny F."/>
            <person name="Miyauchi S."/>
            <person name="Thiergart T."/>
            <person name="Pickel B."/>
            <person name="Atanasova L."/>
            <person name="Karlsson M."/>
            <person name="Huettel B."/>
            <person name="Barry K.W."/>
            <person name="Haridas S."/>
            <person name="Chen C."/>
            <person name="Bauer D."/>
            <person name="Andreopoulos W."/>
            <person name="Pangilinan J."/>
            <person name="LaButti K."/>
            <person name="Riley R."/>
            <person name="Lipzen A."/>
            <person name="Clum A."/>
            <person name="Drula E."/>
            <person name="Henrissat B."/>
            <person name="Kohler A."/>
            <person name="Grigoriev I.V."/>
            <person name="Martin F.M."/>
            <person name="Hacquard S."/>
        </authorList>
    </citation>
    <scope>NUCLEOTIDE SEQUENCE</scope>
    <source>
        <strain evidence="8">MPI-SDFR-AT-0073</strain>
    </source>
</reference>
<dbReference type="AlphaFoldDB" id="A0A9P8UBW8"/>
<evidence type="ECO:0000256" key="3">
    <source>
        <dbReference type="ARBA" id="ARBA00023015"/>
    </source>
</evidence>
<sequence>MNSDRATTGLRDRKACIACTKSKRKCDKGTPFCQRCLEKDLICQYPNIRPYTRVKRLPQTSPPASDALSSHEASSAQLEARESVNPSLLTGSWFLGPETWSIDHSSINCPLPPLSASIMEIYVDQMRAWLRQWIKETQNGFIHGHLYSVTGLPHCLQNAWAALTAYFFKTRENEVATMSMIQARAEELIVQQSHNEICSATMSLLGTVEHLARVQALFVYQFIRLFDGNIRQRALAEKEIPVLFSWCRALWESATLHADSENFSLPSSPFDGADPIARLWRKWVLSESIRRMWIITHFTQSVYFTMRDGWTNCPGGVCFTARQGLWDASSSDAWANLLGTHDPWFFSCAHANQLLMIAEPGRVDSFSELLLKMLWGNEKIENWMKNGSAVSNLTLN</sequence>
<name>A0A9P8UBW8_9PEZI</name>
<dbReference type="Pfam" id="PF00172">
    <property type="entry name" value="Zn_clus"/>
    <property type="match status" value="1"/>
</dbReference>
<feature type="domain" description="Zn(2)-C6 fungal-type" evidence="7">
    <location>
        <begin position="15"/>
        <end position="45"/>
    </location>
</feature>
<dbReference type="GeneID" id="70127481"/>
<keyword evidence="4" id="KW-0804">Transcription</keyword>
<dbReference type="Gene3D" id="4.10.240.10">
    <property type="entry name" value="Zn(2)-C6 fungal-type DNA-binding domain"/>
    <property type="match status" value="1"/>
</dbReference>
<keyword evidence="3" id="KW-0805">Transcription regulation</keyword>
<dbReference type="GO" id="GO:0000981">
    <property type="term" value="F:DNA-binding transcription factor activity, RNA polymerase II-specific"/>
    <property type="evidence" value="ECO:0007669"/>
    <property type="project" value="InterPro"/>
</dbReference>
<evidence type="ECO:0000259" key="7">
    <source>
        <dbReference type="PROSITE" id="PS50048"/>
    </source>
</evidence>
<evidence type="ECO:0000256" key="5">
    <source>
        <dbReference type="ARBA" id="ARBA00023242"/>
    </source>
</evidence>
<gene>
    <name evidence="8" type="ORF">BKA67DRAFT_524611</name>
</gene>
<evidence type="ECO:0000256" key="1">
    <source>
        <dbReference type="ARBA" id="ARBA00022723"/>
    </source>
</evidence>
<evidence type="ECO:0000256" key="2">
    <source>
        <dbReference type="ARBA" id="ARBA00022833"/>
    </source>
</evidence>
<proteinExistence type="predicted"/>
<dbReference type="InterPro" id="IPR001138">
    <property type="entry name" value="Zn2Cys6_DnaBD"/>
</dbReference>
<comment type="caution">
    <text evidence="8">The sequence shown here is derived from an EMBL/GenBank/DDBJ whole genome shotgun (WGS) entry which is preliminary data.</text>
</comment>
<dbReference type="Proteomes" id="UP000758603">
    <property type="component" value="Unassembled WGS sequence"/>
</dbReference>
<accession>A0A9P8UBW8</accession>
<dbReference type="RefSeq" id="XP_045953151.1">
    <property type="nucleotide sequence ID" value="XM_046098589.1"/>
</dbReference>
<protein>
    <recommendedName>
        <fullName evidence="7">Zn(2)-C6 fungal-type domain-containing protein</fullName>
    </recommendedName>
</protein>
<feature type="compositionally biased region" description="Polar residues" evidence="6">
    <location>
        <begin position="58"/>
        <end position="76"/>
    </location>
</feature>
<dbReference type="CDD" id="cd00067">
    <property type="entry name" value="GAL4"/>
    <property type="match status" value="1"/>
</dbReference>
<dbReference type="PROSITE" id="PS00463">
    <property type="entry name" value="ZN2_CY6_FUNGAL_1"/>
    <property type="match status" value="1"/>
</dbReference>
<evidence type="ECO:0000256" key="6">
    <source>
        <dbReference type="SAM" id="MobiDB-lite"/>
    </source>
</evidence>
<dbReference type="InterPro" id="IPR036864">
    <property type="entry name" value="Zn2-C6_fun-type_DNA-bd_sf"/>
</dbReference>
<keyword evidence="2" id="KW-0862">Zinc</keyword>
<dbReference type="OrthoDB" id="9930022at2759"/>
<dbReference type="PANTHER" id="PTHR47660">
    <property type="entry name" value="TRANSCRIPTION FACTOR WITH C2H2 AND ZN(2)-CYS(6) DNA BINDING DOMAIN (EUROFUNG)-RELATED-RELATED"/>
    <property type="match status" value="1"/>
</dbReference>